<feature type="region of interest" description="Disordered" evidence="1">
    <location>
        <begin position="19"/>
        <end position="52"/>
    </location>
</feature>
<reference evidence="2" key="2">
    <citation type="journal article" date="2006" name="PLoS Pathog.">
        <title>New perspectives on host-parasite interplay by comparative transcriptomic and proteomic analyses of Schistosoma japonicum.</title>
        <authorList>
            <person name="Liu F."/>
            <person name="Lu J."/>
            <person name="Hu W."/>
            <person name="Wang S.Y."/>
            <person name="Cui S.J."/>
            <person name="Chi M."/>
            <person name="Yan Q."/>
            <person name="Wang X.R."/>
            <person name="Song H.D."/>
            <person name="Xu X.N."/>
            <person name="Wang J.J."/>
            <person name="Zhang X.L."/>
            <person name="Zhang X."/>
            <person name="Wang Z.Q."/>
            <person name="Xue C.L."/>
            <person name="Brindley P.J."/>
            <person name="McManus D.P."/>
            <person name="Yang P.Y."/>
            <person name="Feng Z."/>
            <person name="Chen Z."/>
            <person name="Han Z.G."/>
        </authorList>
    </citation>
    <scope>NUCLEOTIDE SEQUENCE</scope>
</reference>
<feature type="compositionally biased region" description="Polar residues" evidence="1">
    <location>
        <begin position="28"/>
        <end position="39"/>
    </location>
</feature>
<reference evidence="2" key="1">
    <citation type="submission" date="2005-01" db="EMBL/GenBank/DDBJ databases">
        <authorList>
            <person name="Han Z."/>
        </authorList>
    </citation>
    <scope>NUCLEOTIDE SEQUENCE</scope>
</reference>
<protein>
    <submittedName>
        <fullName evidence="2">SJCHGC09822 protein</fullName>
    </submittedName>
</protein>
<feature type="compositionally biased region" description="Basic and acidic residues" evidence="1">
    <location>
        <begin position="41"/>
        <end position="52"/>
    </location>
</feature>
<evidence type="ECO:0000256" key="1">
    <source>
        <dbReference type="SAM" id="MobiDB-lite"/>
    </source>
</evidence>
<feature type="non-terminal residue" evidence="2">
    <location>
        <position position="94"/>
    </location>
</feature>
<sequence>MMITEDKITPRILPKHINTVGHSKGTEFHQSQKNSSSVLLSDKENTTNKEESLFASKVDDSTTAFRKKSEENLQSIVVGCEKLEPTHKEQVNSQ</sequence>
<dbReference type="AlphaFoldDB" id="Q3KTD7"/>
<proteinExistence type="evidence at transcript level"/>
<name>Q3KTD7_SCHJA</name>
<dbReference type="EMBL" id="AY915886">
    <property type="protein sequence ID" value="ABA40917.1"/>
    <property type="molecule type" value="mRNA"/>
</dbReference>
<evidence type="ECO:0000313" key="2">
    <source>
        <dbReference type="EMBL" id="ABA40917.1"/>
    </source>
</evidence>
<accession>Q3KTD7</accession>
<organism evidence="2">
    <name type="scientific">Schistosoma japonicum</name>
    <name type="common">Blood fluke</name>
    <dbReference type="NCBI Taxonomy" id="6182"/>
    <lineage>
        <taxon>Eukaryota</taxon>
        <taxon>Metazoa</taxon>
        <taxon>Spiralia</taxon>
        <taxon>Lophotrochozoa</taxon>
        <taxon>Platyhelminthes</taxon>
        <taxon>Trematoda</taxon>
        <taxon>Digenea</taxon>
        <taxon>Strigeidida</taxon>
        <taxon>Schistosomatoidea</taxon>
        <taxon>Schistosomatidae</taxon>
        <taxon>Schistosoma</taxon>
    </lineage>
</organism>